<accession>A0A7G2CP53</accession>
<name>A0A7G2CP53_9TRYP</name>
<dbReference type="AlphaFoldDB" id="A0A7G2CP53"/>
<feature type="region of interest" description="Disordered" evidence="1">
    <location>
        <begin position="183"/>
        <end position="331"/>
    </location>
</feature>
<reference evidence="3 4" key="1">
    <citation type="submission" date="2020-08" db="EMBL/GenBank/DDBJ databases">
        <authorList>
            <person name="Newling K."/>
            <person name="Davey J."/>
            <person name="Forrester S."/>
        </authorList>
    </citation>
    <scope>NUCLEOTIDE SEQUENCE [LARGE SCALE GENOMIC DNA]</scope>
    <source>
        <strain evidence="4">Crithidia deanei Carvalho (ATCC PRA-265)</strain>
    </source>
</reference>
<sequence length="372" mass="42033">MAARRKEVVNALRTDTAEALSIPVTDVTEVTTKENVNMLVATLVVLHPAEQTTTVVQKELSSYEYPRVWALYDDVTDTQVDVMKTRGADSNMSNLLTKRFDGVDWDLALDAYPDRLRSAFVRDTADVLQTSEDTIVVDGMMLGSLLVQYRVRGLSMSEANATSLCDNYAYPNVWALYRSRESGGIPASSRATTTALGQTPRRSRQVADPQSDVDEEGPRREAEEAARQAEEARKAEEEAERRAREAEEAARQAEEEANRTEEEALRSIQRAREKRDEARRSADAAKQDKDRKAAESLEEAQRALEAAQKAQEAAEEARRRRVKPLGAEEMETEEETIAYLRKAVADARRERDEYMELAERAEEERKNNNREL</sequence>
<evidence type="ECO:0000259" key="2">
    <source>
        <dbReference type="Pfam" id="PF23398"/>
    </source>
</evidence>
<feature type="compositionally biased region" description="Basic and acidic residues" evidence="1">
    <location>
        <begin position="216"/>
        <end position="302"/>
    </location>
</feature>
<feature type="domain" description="Flagellar attachment zone protein 1 conserved" evidence="2">
    <location>
        <begin position="97"/>
        <end position="180"/>
    </location>
</feature>
<dbReference type="Proteomes" id="UP000515908">
    <property type="component" value="Chromosome 20"/>
</dbReference>
<dbReference type="OrthoDB" id="260030at2759"/>
<feature type="domain" description="Flagellar attachment zone protein 1 conserved" evidence="2">
    <location>
        <begin position="3"/>
        <end position="74"/>
    </location>
</feature>
<evidence type="ECO:0000313" key="3">
    <source>
        <dbReference type="EMBL" id="CAD2221275.1"/>
    </source>
</evidence>
<proteinExistence type="predicted"/>
<dbReference type="InterPro" id="IPR056614">
    <property type="entry name" value="FAZ1_cons"/>
</dbReference>
<organism evidence="3 4">
    <name type="scientific">Angomonas deanei</name>
    <dbReference type="NCBI Taxonomy" id="59799"/>
    <lineage>
        <taxon>Eukaryota</taxon>
        <taxon>Discoba</taxon>
        <taxon>Euglenozoa</taxon>
        <taxon>Kinetoplastea</taxon>
        <taxon>Metakinetoplastina</taxon>
        <taxon>Trypanosomatida</taxon>
        <taxon>Trypanosomatidae</taxon>
        <taxon>Strigomonadinae</taxon>
        <taxon>Angomonas</taxon>
    </lineage>
</organism>
<dbReference type="VEuPathDB" id="TriTrypDB:ADEAN_000880700"/>
<keyword evidence="4" id="KW-1185">Reference proteome</keyword>
<evidence type="ECO:0000313" key="4">
    <source>
        <dbReference type="Proteomes" id="UP000515908"/>
    </source>
</evidence>
<evidence type="ECO:0000256" key="1">
    <source>
        <dbReference type="SAM" id="MobiDB-lite"/>
    </source>
</evidence>
<gene>
    <name evidence="3" type="ORF">ADEAN_000880700</name>
</gene>
<dbReference type="Pfam" id="PF23398">
    <property type="entry name" value="FAZ1_cons"/>
    <property type="match status" value="2"/>
</dbReference>
<dbReference type="EMBL" id="LR877164">
    <property type="protein sequence ID" value="CAD2221275.1"/>
    <property type="molecule type" value="Genomic_DNA"/>
</dbReference>
<protein>
    <recommendedName>
        <fullName evidence="2">Flagellar attachment zone protein 1 conserved domain-containing protein</fullName>
    </recommendedName>
</protein>